<dbReference type="EMBL" id="PDVP01000009">
    <property type="protein sequence ID" value="PHP66185.1"/>
    <property type="molecule type" value="Genomic_DNA"/>
</dbReference>
<evidence type="ECO:0000256" key="1">
    <source>
        <dbReference type="ARBA" id="ARBA00007749"/>
    </source>
</evidence>
<accession>A0A2G1QKX1</accession>
<dbReference type="InterPro" id="IPR006311">
    <property type="entry name" value="TAT_signal"/>
</dbReference>
<keyword evidence="2" id="KW-0479">Metal-binding</keyword>
<evidence type="ECO:0000259" key="5">
    <source>
        <dbReference type="SMART" id="SM00849"/>
    </source>
</evidence>
<gene>
    <name evidence="6" type="ORF">CSC94_14690</name>
</gene>
<evidence type="ECO:0000313" key="6">
    <source>
        <dbReference type="EMBL" id="PHP66185.1"/>
    </source>
</evidence>
<dbReference type="Pfam" id="PF00753">
    <property type="entry name" value="Lactamase_B"/>
    <property type="match status" value="1"/>
</dbReference>
<dbReference type="PANTHER" id="PTHR42978">
    <property type="entry name" value="QUORUM-QUENCHING LACTONASE YTNP-RELATED-RELATED"/>
    <property type="match status" value="1"/>
</dbReference>
<evidence type="ECO:0000256" key="4">
    <source>
        <dbReference type="ARBA" id="ARBA00022833"/>
    </source>
</evidence>
<dbReference type="GO" id="GO:0046872">
    <property type="term" value="F:metal ion binding"/>
    <property type="evidence" value="ECO:0007669"/>
    <property type="project" value="UniProtKB-KW"/>
</dbReference>
<sequence>MEETMRRDADAIADHFRLTRRQMLMLGSSGLAALAFGLSARPARAVGNVALGDAEVTIVSDGTLTLPLSFIAPDVPKDELDALLKANGMATDAVTPDCNVTFLRSGDRLVVFDVGSGSNFMPTAGKLLANLEETGIDPSEVTDVVFTHAHPDHLWGLVDDFDEMIFPEANYYIGQAEWDFWRADDTLAAMPEERKTFVVGAQSRLAVLEDRINLINPGAEVVPGVEAIDTSGHTPGHLSYMLHGGSEQLLVIGDAISSSVISFAHPEWPYGSDQDPQKGIETRTALIDRLASDKAHVVGYHLPHPGKGRVEKDGTAYRFAAG</sequence>
<dbReference type="Proteomes" id="UP000221168">
    <property type="component" value="Unassembled WGS sequence"/>
</dbReference>
<evidence type="ECO:0000256" key="2">
    <source>
        <dbReference type="ARBA" id="ARBA00022723"/>
    </source>
</evidence>
<dbReference type="OrthoDB" id="9773738at2"/>
<dbReference type="SUPFAM" id="SSF56281">
    <property type="entry name" value="Metallo-hydrolase/oxidoreductase"/>
    <property type="match status" value="1"/>
</dbReference>
<organism evidence="6 7">
    <name type="scientific">Zhengella mangrovi</name>
    <dbReference type="NCBI Taxonomy" id="1982044"/>
    <lineage>
        <taxon>Bacteria</taxon>
        <taxon>Pseudomonadati</taxon>
        <taxon>Pseudomonadota</taxon>
        <taxon>Alphaproteobacteria</taxon>
        <taxon>Hyphomicrobiales</taxon>
        <taxon>Notoacmeibacteraceae</taxon>
        <taxon>Zhengella</taxon>
    </lineage>
</organism>
<dbReference type="InterPro" id="IPR001279">
    <property type="entry name" value="Metallo-B-lactamas"/>
</dbReference>
<dbReference type="InterPro" id="IPR036866">
    <property type="entry name" value="RibonucZ/Hydroxyglut_hydro"/>
</dbReference>
<keyword evidence="3 6" id="KW-0378">Hydrolase</keyword>
<dbReference type="AlphaFoldDB" id="A0A2G1QKX1"/>
<dbReference type="InterPro" id="IPR051013">
    <property type="entry name" value="MBL_superfamily_lactonases"/>
</dbReference>
<dbReference type="CDD" id="cd07720">
    <property type="entry name" value="OPHC2-like_MBL-fold"/>
    <property type="match status" value="1"/>
</dbReference>
<evidence type="ECO:0000313" key="7">
    <source>
        <dbReference type="Proteomes" id="UP000221168"/>
    </source>
</evidence>
<name>A0A2G1QKX1_9HYPH</name>
<dbReference type="GO" id="GO:0016787">
    <property type="term" value="F:hydrolase activity"/>
    <property type="evidence" value="ECO:0007669"/>
    <property type="project" value="UniProtKB-KW"/>
</dbReference>
<evidence type="ECO:0000256" key="3">
    <source>
        <dbReference type="ARBA" id="ARBA00022801"/>
    </source>
</evidence>
<dbReference type="PANTHER" id="PTHR42978:SF6">
    <property type="entry name" value="QUORUM-QUENCHING LACTONASE YTNP-RELATED"/>
    <property type="match status" value="1"/>
</dbReference>
<keyword evidence="4" id="KW-0862">Zinc</keyword>
<dbReference type="PROSITE" id="PS51318">
    <property type="entry name" value="TAT"/>
    <property type="match status" value="1"/>
</dbReference>
<reference evidence="6 7" key="1">
    <citation type="submission" date="2017-10" db="EMBL/GenBank/DDBJ databases">
        <title>Sedimentibacterium mangrovi gen. nov., sp. nov., a novel member of family Phyllobacteriacea isolated from mangrove sediment.</title>
        <authorList>
            <person name="Liao H."/>
            <person name="Tian Y."/>
        </authorList>
    </citation>
    <scope>NUCLEOTIDE SEQUENCE [LARGE SCALE GENOMIC DNA]</scope>
    <source>
        <strain evidence="6 7">X9-2-2</strain>
    </source>
</reference>
<proteinExistence type="inferred from homology"/>
<comment type="similarity">
    <text evidence="1">Belongs to the metallo-beta-lactamase superfamily.</text>
</comment>
<feature type="domain" description="Metallo-beta-lactamase" evidence="5">
    <location>
        <begin position="97"/>
        <end position="301"/>
    </location>
</feature>
<dbReference type="Gene3D" id="3.60.15.10">
    <property type="entry name" value="Ribonuclease Z/Hydroxyacylglutathione hydrolase-like"/>
    <property type="match status" value="1"/>
</dbReference>
<dbReference type="SMART" id="SM00849">
    <property type="entry name" value="Lactamase_B"/>
    <property type="match status" value="1"/>
</dbReference>
<comment type="caution">
    <text evidence="6">The sequence shown here is derived from an EMBL/GenBank/DDBJ whole genome shotgun (WGS) entry which is preliminary data.</text>
</comment>
<keyword evidence="7" id="KW-1185">Reference proteome</keyword>
<protein>
    <submittedName>
        <fullName evidence="6">MBL fold metallo-hydrolase</fullName>
    </submittedName>
</protein>